<keyword evidence="1" id="KW-1133">Transmembrane helix</keyword>
<reference evidence="3" key="2">
    <citation type="submission" date="2025-08" db="UniProtKB">
        <authorList>
            <consortium name="Ensembl"/>
        </authorList>
    </citation>
    <scope>IDENTIFICATION</scope>
</reference>
<dbReference type="PROSITE" id="PS50024">
    <property type="entry name" value="SEA"/>
    <property type="match status" value="1"/>
</dbReference>
<sequence>YCCLFLISTWRLVSVTVSYVPLSLLSQDRDWDQAVTFLPAADSKKLEKKKGPGRVGAVIGIVIFAAVIALMTGLLVWHFHYRKDMRIKKMYSGSVKITNQVFQDTYENSNSTEYRALSEKVVKQVREHLGRV</sequence>
<reference evidence="3" key="3">
    <citation type="submission" date="2025-09" db="UniProtKB">
        <authorList>
            <consortium name="Ensembl"/>
        </authorList>
    </citation>
    <scope>IDENTIFICATION</scope>
</reference>
<keyword evidence="1" id="KW-0472">Membrane</keyword>
<dbReference type="Ensembl" id="ENSHHUT00000018525.1">
    <property type="protein sequence ID" value="ENSHHUP00000017874.1"/>
    <property type="gene ID" value="ENSHHUG00000011138.1"/>
</dbReference>
<keyword evidence="1" id="KW-0812">Transmembrane</keyword>
<evidence type="ECO:0000313" key="3">
    <source>
        <dbReference type="Ensembl" id="ENSHHUP00000017874.1"/>
    </source>
</evidence>
<dbReference type="STRING" id="62062.ENSHHUP00000017874"/>
<proteinExistence type="predicted"/>
<evidence type="ECO:0000313" key="4">
    <source>
        <dbReference type="Proteomes" id="UP000314982"/>
    </source>
</evidence>
<dbReference type="InterPro" id="IPR036364">
    <property type="entry name" value="SEA_dom_sf"/>
</dbReference>
<reference evidence="4" key="1">
    <citation type="submission" date="2018-06" db="EMBL/GenBank/DDBJ databases">
        <title>Genome assembly of Danube salmon.</title>
        <authorList>
            <person name="Macqueen D.J."/>
            <person name="Gundappa M.K."/>
        </authorList>
    </citation>
    <scope>NUCLEOTIDE SEQUENCE [LARGE SCALE GENOMIC DNA]</scope>
</reference>
<accession>A0A4W5L1D5</accession>
<keyword evidence="4" id="KW-1185">Reference proteome</keyword>
<protein>
    <recommendedName>
        <fullName evidence="2">SEA domain-containing protein</fullName>
    </recommendedName>
</protein>
<dbReference type="SUPFAM" id="SSF82671">
    <property type="entry name" value="SEA domain"/>
    <property type="match status" value="1"/>
</dbReference>
<feature type="transmembrane region" description="Helical" evidence="1">
    <location>
        <begin position="55"/>
        <end position="79"/>
    </location>
</feature>
<organism evidence="3 4">
    <name type="scientific">Hucho hucho</name>
    <name type="common">huchen</name>
    <dbReference type="NCBI Taxonomy" id="62062"/>
    <lineage>
        <taxon>Eukaryota</taxon>
        <taxon>Metazoa</taxon>
        <taxon>Chordata</taxon>
        <taxon>Craniata</taxon>
        <taxon>Vertebrata</taxon>
        <taxon>Euteleostomi</taxon>
        <taxon>Actinopterygii</taxon>
        <taxon>Neopterygii</taxon>
        <taxon>Teleostei</taxon>
        <taxon>Protacanthopterygii</taxon>
        <taxon>Salmoniformes</taxon>
        <taxon>Salmonidae</taxon>
        <taxon>Salmoninae</taxon>
        <taxon>Hucho</taxon>
    </lineage>
</organism>
<dbReference type="Proteomes" id="UP000314982">
    <property type="component" value="Unassembled WGS sequence"/>
</dbReference>
<feature type="domain" description="SEA" evidence="2">
    <location>
        <begin position="87"/>
        <end position="132"/>
    </location>
</feature>
<dbReference type="Pfam" id="PF01390">
    <property type="entry name" value="SEA"/>
    <property type="match status" value="1"/>
</dbReference>
<dbReference type="InterPro" id="IPR000082">
    <property type="entry name" value="SEA_dom"/>
</dbReference>
<dbReference type="AlphaFoldDB" id="A0A4W5L1D5"/>
<evidence type="ECO:0000256" key="1">
    <source>
        <dbReference type="SAM" id="Phobius"/>
    </source>
</evidence>
<evidence type="ECO:0000259" key="2">
    <source>
        <dbReference type="PROSITE" id="PS50024"/>
    </source>
</evidence>
<dbReference type="Gene3D" id="3.30.70.960">
    <property type="entry name" value="SEA domain"/>
    <property type="match status" value="1"/>
</dbReference>
<name>A0A4W5L1D5_9TELE</name>